<accession>A0A839VAF0</accession>
<evidence type="ECO:0000313" key="4">
    <source>
        <dbReference type="Proteomes" id="UP000547614"/>
    </source>
</evidence>
<organism evidence="3 4">
    <name type="scientific">Halomonas cerina</name>
    <dbReference type="NCBI Taxonomy" id="447424"/>
    <lineage>
        <taxon>Bacteria</taxon>
        <taxon>Pseudomonadati</taxon>
        <taxon>Pseudomonadota</taxon>
        <taxon>Gammaproteobacteria</taxon>
        <taxon>Oceanospirillales</taxon>
        <taxon>Halomonadaceae</taxon>
        <taxon>Halomonas</taxon>
    </lineage>
</organism>
<dbReference type="InterPro" id="IPR012938">
    <property type="entry name" value="Glc/Sorbosone_DH"/>
</dbReference>
<feature type="signal peptide" evidence="1">
    <location>
        <begin position="1"/>
        <end position="24"/>
    </location>
</feature>
<dbReference type="AlphaFoldDB" id="A0A839VAF0"/>
<dbReference type="PANTHER" id="PTHR19328:SF75">
    <property type="entry name" value="ALDOSE SUGAR DEHYDROGENASE YLII"/>
    <property type="match status" value="1"/>
</dbReference>
<dbReference type="RefSeq" id="WP_183328118.1">
    <property type="nucleotide sequence ID" value="NZ_JACHXP010000030.1"/>
</dbReference>
<dbReference type="SUPFAM" id="SSF50952">
    <property type="entry name" value="Soluble quinoprotein glucose dehydrogenase"/>
    <property type="match status" value="1"/>
</dbReference>
<dbReference type="InterPro" id="IPR011041">
    <property type="entry name" value="Quinoprot_gluc/sorb_DH_b-prop"/>
</dbReference>
<evidence type="ECO:0000313" key="3">
    <source>
        <dbReference type="EMBL" id="MBB3192462.1"/>
    </source>
</evidence>
<sequence>MTTTRQLLAVTLMAGVLSISSAGAGELIAPRIDTDHHTLRLERIASGLTHPWASAELPDGRWLVTERAGRVARIDADGAVTRLAGVPEVSARGQGGLLDIALHPDYGRGDGAHDWVYFTWSQPGEGGTATTLSRGRLEDNALVDVEQLFVQNRFSTPGRHYGSRIAWLPDGTLLMSVGERGMNPKRAQDGSDHAGSFLRLTAEGEAPPDNPFVDDPTMLDELFTLGNRNPQGLTVAADGTAWSTEHGPRTGDELNRLEAGVNYGWPEVTLGRDYATNLPIGRNSAPGMRDPVYVFEGRFAPSGLAAVNGEAFPAWRGHLLAGGLASEKLVRLALDGNTVVEHEVVLDGEIGRIRDVRLGRDGMLYLLNDEAPGGLFRLSPADRQAP</sequence>
<reference evidence="3 4" key="1">
    <citation type="submission" date="2020-08" db="EMBL/GenBank/DDBJ databases">
        <title>Genomic Encyclopedia of Type Strains, Phase III (KMG-III): the genomes of soil and plant-associated and newly described type strains.</title>
        <authorList>
            <person name="Whitman W."/>
        </authorList>
    </citation>
    <scope>NUCLEOTIDE SEQUENCE [LARGE SCALE GENOMIC DNA]</scope>
    <source>
        <strain evidence="3 4">CECT 7282</strain>
    </source>
</reference>
<protein>
    <submittedName>
        <fullName evidence="3">Glucose/arabinose dehydrogenase</fullName>
    </submittedName>
</protein>
<dbReference type="Pfam" id="PF07995">
    <property type="entry name" value="GSDH"/>
    <property type="match status" value="1"/>
</dbReference>
<gene>
    <name evidence="3" type="ORF">FHR94_003757</name>
</gene>
<proteinExistence type="predicted"/>
<dbReference type="Gene3D" id="2.120.10.30">
    <property type="entry name" value="TolB, C-terminal domain"/>
    <property type="match status" value="1"/>
</dbReference>
<evidence type="ECO:0000256" key="1">
    <source>
        <dbReference type="SAM" id="SignalP"/>
    </source>
</evidence>
<dbReference type="InterPro" id="IPR011042">
    <property type="entry name" value="6-blade_b-propeller_TolB-like"/>
</dbReference>
<keyword evidence="1" id="KW-0732">Signal</keyword>
<dbReference type="Proteomes" id="UP000547614">
    <property type="component" value="Unassembled WGS sequence"/>
</dbReference>
<dbReference type="EMBL" id="JACHXP010000030">
    <property type="protein sequence ID" value="MBB3192462.1"/>
    <property type="molecule type" value="Genomic_DNA"/>
</dbReference>
<comment type="caution">
    <text evidence="3">The sequence shown here is derived from an EMBL/GenBank/DDBJ whole genome shotgun (WGS) entry which is preliminary data.</text>
</comment>
<evidence type="ECO:0000259" key="2">
    <source>
        <dbReference type="Pfam" id="PF07995"/>
    </source>
</evidence>
<keyword evidence="4" id="KW-1185">Reference proteome</keyword>
<name>A0A839VAF0_9GAMM</name>
<feature type="domain" description="Glucose/Sorbosone dehydrogenase" evidence="2">
    <location>
        <begin position="48"/>
        <end position="377"/>
    </location>
</feature>
<feature type="chain" id="PRO_5032540706" evidence="1">
    <location>
        <begin position="25"/>
        <end position="386"/>
    </location>
</feature>
<dbReference type="PANTHER" id="PTHR19328">
    <property type="entry name" value="HEDGEHOG-INTERACTING PROTEIN"/>
    <property type="match status" value="1"/>
</dbReference>